<feature type="domain" description="PARG catalytic Macro" evidence="6">
    <location>
        <begin position="198"/>
        <end position="276"/>
    </location>
</feature>
<dbReference type="Pfam" id="PF05028">
    <property type="entry name" value="PARG_cat_C"/>
    <property type="match status" value="2"/>
</dbReference>
<dbReference type="EMBL" id="JAFBMS010000264">
    <property type="protein sequence ID" value="KAG9332039.1"/>
    <property type="molecule type" value="Genomic_DNA"/>
</dbReference>
<feature type="compositionally biased region" description="Basic and acidic residues" evidence="5">
    <location>
        <begin position="135"/>
        <end position="145"/>
    </location>
</feature>
<dbReference type="GO" id="GO:0005737">
    <property type="term" value="C:cytoplasm"/>
    <property type="evidence" value="ECO:0007669"/>
    <property type="project" value="TreeGrafter"/>
</dbReference>
<feature type="region of interest" description="Disordered" evidence="5">
    <location>
        <begin position="135"/>
        <end position="180"/>
    </location>
</feature>
<keyword evidence="9" id="KW-1185">Reference proteome</keyword>
<evidence type="ECO:0000256" key="3">
    <source>
        <dbReference type="ARBA" id="ARBA00022801"/>
    </source>
</evidence>
<dbReference type="GO" id="GO:1990966">
    <property type="term" value="P:ATP generation from poly-ADP-D-ribose"/>
    <property type="evidence" value="ECO:0007669"/>
    <property type="project" value="TreeGrafter"/>
</dbReference>
<dbReference type="OrthoDB" id="1937899at2759"/>
<dbReference type="GO" id="GO:0005634">
    <property type="term" value="C:nucleus"/>
    <property type="evidence" value="ECO:0007669"/>
    <property type="project" value="TreeGrafter"/>
</dbReference>
<gene>
    <name evidence="8" type="ORF">JZ751_016226</name>
</gene>
<dbReference type="EC" id="3.2.1.143" evidence="2"/>
<feature type="domain" description="PARG catalytic Macro" evidence="6">
    <location>
        <begin position="299"/>
        <end position="414"/>
    </location>
</feature>
<dbReference type="PANTHER" id="PTHR12837:SF9">
    <property type="entry name" value="POLY(ADP-RIBOSE) GLYCOHYDROLASE"/>
    <property type="match status" value="1"/>
</dbReference>
<reference evidence="8" key="1">
    <citation type="thesis" date="2021" institute="BYU ScholarsArchive" country="Provo, UT, USA">
        <title>Applications of and Algorithms for Genome Assembly and Genomic Analyses with an Emphasis on Marine Teleosts.</title>
        <authorList>
            <person name="Pickett B.D."/>
        </authorList>
    </citation>
    <scope>NUCLEOTIDE SEQUENCE</scope>
    <source>
        <strain evidence="8">HI-2016</strain>
    </source>
</reference>
<dbReference type="GO" id="GO:0006282">
    <property type="term" value="P:regulation of DNA repair"/>
    <property type="evidence" value="ECO:0007669"/>
    <property type="project" value="InterPro"/>
</dbReference>
<dbReference type="AlphaFoldDB" id="A0A8T2MUK6"/>
<feature type="compositionally biased region" description="Basic and acidic residues" evidence="5">
    <location>
        <begin position="153"/>
        <end position="178"/>
    </location>
</feature>
<organism evidence="8 9">
    <name type="scientific">Albula glossodonta</name>
    <name type="common">roundjaw bonefish</name>
    <dbReference type="NCBI Taxonomy" id="121402"/>
    <lineage>
        <taxon>Eukaryota</taxon>
        <taxon>Metazoa</taxon>
        <taxon>Chordata</taxon>
        <taxon>Craniata</taxon>
        <taxon>Vertebrata</taxon>
        <taxon>Euteleostomi</taxon>
        <taxon>Actinopterygii</taxon>
        <taxon>Neopterygii</taxon>
        <taxon>Teleostei</taxon>
        <taxon>Albuliformes</taxon>
        <taxon>Albulidae</taxon>
        <taxon>Albula</taxon>
    </lineage>
</organism>
<dbReference type="PANTHER" id="PTHR12837">
    <property type="entry name" value="POLY ADP-RIBOSE GLYCOHYDROLASE"/>
    <property type="match status" value="1"/>
</dbReference>
<evidence type="ECO:0000256" key="2">
    <source>
        <dbReference type="ARBA" id="ARBA00012255"/>
    </source>
</evidence>
<accession>A0A8T2MUK6</accession>
<comment type="similarity">
    <text evidence="1">Belongs to the poly(ADP-ribose) glycohydrolase family.</text>
</comment>
<proteinExistence type="inferred from homology"/>
<name>A0A8T2MUK6_9TELE</name>
<dbReference type="Pfam" id="PF20811">
    <property type="entry name" value="PARG_cat_N"/>
    <property type="match status" value="1"/>
</dbReference>
<evidence type="ECO:0000256" key="4">
    <source>
        <dbReference type="PIRSR" id="PIRSR607724-1"/>
    </source>
</evidence>
<comment type="caution">
    <text evidence="8">The sequence shown here is derived from an EMBL/GenBank/DDBJ whole genome shotgun (WGS) entry which is preliminary data.</text>
</comment>
<feature type="active site" evidence="4">
    <location>
        <position position="247"/>
    </location>
</feature>
<evidence type="ECO:0000256" key="5">
    <source>
        <dbReference type="SAM" id="MobiDB-lite"/>
    </source>
</evidence>
<keyword evidence="3" id="KW-0378">Hydrolase</keyword>
<dbReference type="GO" id="GO:0009225">
    <property type="term" value="P:nucleotide-sugar metabolic process"/>
    <property type="evidence" value="ECO:0007669"/>
    <property type="project" value="TreeGrafter"/>
</dbReference>
<feature type="region of interest" description="Disordered" evidence="5">
    <location>
        <begin position="54"/>
        <end position="74"/>
    </location>
</feature>
<feature type="domain" description="PARG helical" evidence="7">
    <location>
        <begin position="90"/>
        <end position="133"/>
    </location>
</feature>
<dbReference type="InterPro" id="IPR007724">
    <property type="entry name" value="Poly_GlycHdrlase"/>
</dbReference>
<dbReference type="Proteomes" id="UP000824540">
    <property type="component" value="Unassembled WGS sequence"/>
</dbReference>
<dbReference type="InterPro" id="IPR046372">
    <property type="entry name" value="PARG_cat_C"/>
</dbReference>
<evidence type="ECO:0000259" key="6">
    <source>
        <dbReference type="Pfam" id="PF05028"/>
    </source>
</evidence>
<dbReference type="GO" id="GO:0004649">
    <property type="term" value="F:poly(ADP-ribose) glycohydrolase activity"/>
    <property type="evidence" value="ECO:0007669"/>
    <property type="project" value="UniProtKB-EC"/>
</dbReference>
<sequence>MPRGELTVDAFNKKSVLVVQDGQPMWDGNSDVQPRWITIKKELRNLAKSKSVTSSEVEVGEGGQEIQERERGDDMQQRAQAGFELGPLRKSITLSQVQIASLLANAFYCTFPRRNATGPQAEYCNYPTINFQRERERERKMRQGEGAEGGSCLKEDKGMRENEGETDKDGKRDMERKGKSTVPRGLVTFSRCHVSTLPDWKSCTALLPKLYITSEGLIEKDGQGMLQVDFSHNLVGGGVLGNGLVQEEILFLINPEMIVARLFTEKLGDNDCLKITVGHCNDRAADSVFLIGHCCHHRSQQYSKYTGYSDSFKWTGPHEDKTPRQIIAIDALHLKHPKEQYNMRNVRRELNKAYCGFKGEDNTNPDCYPAVATGNWGCGVFGGDPRLKALIQLMAAAEARRDVAYFTFEMKDLEMDILRMYNFLKTGLITVAQLYKSMEKFWEDMCTNGKQPSDLYSCIRSYLEKSKN</sequence>
<evidence type="ECO:0000313" key="8">
    <source>
        <dbReference type="EMBL" id="KAG9332039.1"/>
    </source>
</evidence>
<evidence type="ECO:0000313" key="9">
    <source>
        <dbReference type="Proteomes" id="UP000824540"/>
    </source>
</evidence>
<protein>
    <recommendedName>
        <fullName evidence="2">poly(ADP-ribose) glycohydrolase</fullName>
        <ecNumber evidence="2">3.2.1.143</ecNumber>
    </recommendedName>
</protein>
<feature type="active site" evidence="4">
    <location>
        <position position="229"/>
    </location>
</feature>
<feature type="active site" evidence="4">
    <location>
        <position position="248"/>
    </location>
</feature>
<dbReference type="GO" id="GO:0005975">
    <property type="term" value="P:carbohydrate metabolic process"/>
    <property type="evidence" value="ECO:0007669"/>
    <property type="project" value="InterPro"/>
</dbReference>
<evidence type="ECO:0000259" key="7">
    <source>
        <dbReference type="Pfam" id="PF20811"/>
    </source>
</evidence>
<dbReference type="InterPro" id="IPR048362">
    <property type="entry name" value="PARG_helical"/>
</dbReference>
<evidence type="ECO:0000256" key="1">
    <source>
        <dbReference type="ARBA" id="ARBA00009545"/>
    </source>
</evidence>